<organism evidence="8 9">
    <name type="scientific">Pisum sativum</name>
    <name type="common">Garden pea</name>
    <name type="synonym">Lathyrus oleraceus</name>
    <dbReference type="NCBI Taxonomy" id="3888"/>
    <lineage>
        <taxon>Eukaryota</taxon>
        <taxon>Viridiplantae</taxon>
        <taxon>Streptophyta</taxon>
        <taxon>Embryophyta</taxon>
        <taxon>Tracheophyta</taxon>
        <taxon>Spermatophyta</taxon>
        <taxon>Magnoliopsida</taxon>
        <taxon>eudicotyledons</taxon>
        <taxon>Gunneridae</taxon>
        <taxon>Pentapetalae</taxon>
        <taxon>rosids</taxon>
        <taxon>fabids</taxon>
        <taxon>Fabales</taxon>
        <taxon>Fabaceae</taxon>
        <taxon>Papilionoideae</taxon>
        <taxon>50 kb inversion clade</taxon>
        <taxon>NPAAA clade</taxon>
        <taxon>Hologalegina</taxon>
        <taxon>IRL clade</taxon>
        <taxon>Fabeae</taxon>
        <taxon>Lathyrus</taxon>
    </lineage>
</organism>
<feature type="region of interest" description="Disordered" evidence="6">
    <location>
        <begin position="255"/>
        <end position="276"/>
    </location>
</feature>
<name>A0A9D4WEF0_PEA</name>
<evidence type="ECO:0000256" key="5">
    <source>
        <dbReference type="ARBA" id="ARBA00023242"/>
    </source>
</evidence>
<sequence length="446" mass="48332">KTAINMVKPRAMYVSSSKWPIRWEERIQPLILFHCADKYRIEGPSLPDDKWGLFSIVRVCCFYQQRYLFFIKSLFNSQLVFLIFRSASKLQTTVNVSKPLQNTQMEVNHSGGDGFSEEKDTPETTEQQTLNESESPSEAAMKEELSETGNHNHDESRSMDIIPIPNPIPMTITVPAAKKPSKDRHTKVEGRGRRIRMPATCAARIFQLTRELGHKSDGETIRWLLEQSEPAIIEATGTGTVPAIAVSVGGTLKIPTSSAARPDGEDVPKKRRRRASNSEFVDLNEHASICSGLAPITQTAYGGGGGGGGENGGGGGLVPLWPVVSNGGSNTTGPFFMFPNSTMNQPQFWAIPAAPFFNGPISDFVSTLQMQNQLSNANGSSSSTLAPSLISASTSTCSSAVTSSSSAGPTQMLRDFSLEVYDKKELQFMGCSSANLDSPPTSKPSN</sequence>
<evidence type="ECO:0000256" key="1">
    <source>
        <dbReference type="ARBA" id="ARBA00004123"/>
    </source>
</evidence>
<evidence type="ECO:0000256" key="3">
    <source>
        <dbReference type="ARBA" id="ARBA00023125"/>
    </source>
</evidence>
<keyword evidence="4" id="KW-0804">Transcription</keyword>
<dbReference type="EMBL" id="JAMSHJ010000006">
    <property type="protein sequence ID" value="KAI5400586.1"/>
    <property type="molecule type" value="Genomic_DNA"/>
</dbReference>
<evidence type="ECO:0000256" key="4">
    <source>
        <dbReference type="ARBA" id="ARBA00023163"/>
    </source>
</evidence>
<accession>A0A9D4WEF0</accession>
<feature type="non-terminal residue" evidence="8">
    <location>
        <position position="1"/>
    </location>
</feature>
<dbReference type="InterPro" id="IPR005333">
    <property type="entry name" value="Transcription_factor_TCP"/>
</dbReference>
<dbReference type="Pfam" id="PF03634">
    <property type="entry name" value="TCP"/>
    <property type="match status" value="1"/>
</dbReference>
<keyword evidence="5" id="KW-0539">Nucleus</keyword>
<dbReference type="Gramene" id="Psat06G0546500-T1">
    <property type="protein sequence ID" value="KAI5400586.1"/>
    <property type="gene ID" value="KIW84_065465"/>
</dbReference>
<dbReference type="GO" id="GO:0003700">
    <property type="term" value="F:DNA-binding transcription factor activity"/>
    <property type="evidence" value="ECO:0007669"/>
    <property type="project" value="InterPro"/>
</dbReference>
<keyword evidence="2" id="KW-0805">Transcription regulation</keyword>
<protein>
    <recommendedName>
        <fullName evidence="7">TCP domain-containing protein</fullName>
    </recommendedName>
</protein>
<dbReference type="PANTHER" id="PTHR31072">
    <property type="entry name" value="TRANSCRIPTION FACTOR TCP4-RELATED"/>
    <property type="match status" value="1"/>
</dbReference>
<proteinExistence type="predicted"/>
<reference evidence="8 9" key="1">
    <citation type="journal article" date="2022" name="Nat. Genet.">
        <title>Improved pea reference genome and pan-genome highlight genomic features and evolutionary characteristics.</title>
        <authorList>
            <person name="Yang T."/>
            <person name="Liu R."/>
            <person name="Luo Y."/>
            <person name="Hu S."/>
            <person name="Wang D."/>
            <person name="Wang C."/>
            <person name="Pandey M.K."/>
            <person name="Ge S."/>
            <person name="Xu Q."/>
            <person name="Li N."/>
            <person name="Li G."/>
            <person name="Huang Y."/>
            <person name="Saxena R.K."/>
            <person name="Ji Y."/>
            <person name="Li M."/>
            <person name="Yan X."/>
            <person name="He Y."/>
            <person name="Liu Y."/>
            <person name="Wang X."/>
            <person name="Xiang C."/>
            <person name="Varshney R.K."/>
            <person name="Ding H."/>
            <person name="Gao S."/>
            <person name="Zong X."/>
        </authorList>
    </citation>
    <scope>NUCLEOTIDE SEQUENCE [LARGE SCALE GENOMIC DNA]</scope>
    <source>
        <strain evidence="8 9">cv. Zhongwan 6</strain>
    </source>
</reference>
<evidence type="ECO:0000259" key="7">
    <source>
        <dbReference type="PROSITE" id="PS51369"/>
    </source>
</evidence>
<comment type="subcellular location">
    <subcellularLocation>
        <location evidence="1">Nucleus</location>
    </subcellularLocation>
</comment>
<feature type="region of interest" description="Disordered" evidence="6">
    <location>
        <begin position="101"/>
        <end position="159"/>
    </location>
</feature>
<comment type="caution">
    <text evidence="8">The sequence shown here is derived from an EMBL/GenBank/DDBJ whole genome shotgun (WGS) entry which is preliminary data.</text>
</comment>
<dbReference type="GO" id="GO:0043565">
    <property type="term" value="F:sequence-specific DNA binding"/>
    <property type="evidence" value="ECO:0007669"/>
    <property type="project" value="TreeGrafter"/>
</dbReference>
<dbReference type="GO" id="GO:0005634">
    <property type="term" value="C:nucleus"/>
    <property type="evidence" value="ECO:0007669"/>
    <property type="project" value="UniProtKB-SubCell"/>
</dbReference>
<evidence type="ECO:0000256" key="6">
    <source>
        <dbReference type="SAM" id="MobiDB-lite"/>
    </source>
</evidence>
<evidence type="ECO:0000256" key="2">
    <source>
        <dbReference type="ARBA" id="ARBA00023015"/>
    </source>
</evidence>
<dbReference type="PANTHER" id="PTHR31072:SF242">
    <property type="entry name" value="TRANSCRIPTION FACTOR TCP19"/>
    <property type="match status" value="1"/>
</dbReference>
<gene>
    <name evidence="8" type="ORF">KIW84_065465</name>
</gene>
<feature type="compositionally biased region" description="Polar residues" evidence="6">
    <location>
        <begin position="124"/>
        <end position="136"/>
    </location>
</feature>
<evidence type="ECO:0000313" key="8">
    <source>
        <dbReference type="EMBL" id="KAI5400586.1"/>
    </source>
</evidence>
<dbReference type="AlphaFoldDB" id="A0A9D4WEF0"/>
<dbReference type="InterPro" id="IPR017887">
    <property type="entry name" value="TF_TCP_subgr"/>
</dbReference>
<dbReference type="SMR" id="A0A9D4WEF0"/>
<keyword evidence="3" id="KW-0238">DNA-binding</keyword>
<feature type="compositionally biased region" description="Basic and acidic residues" evidence="6">
    <location>
        <begin position="140"/>
        <end position="158"/>
    </location>
</feature>
<keyword evidence="9" id="KW-1185">Reference proteome</keyword>
<dbReference type="PROSITE" id="PS51369">
    <property type="entry name" value="TCP"/>
    <property type="match status" value="1"/>
</dbReference>
<dbReference type="Proteomes" id="UP001058974">
    <property type="component" value="Chromosome 6"/>
</dbReference>
<feature type="domain" description="TCP" evidence="7">
    <location>
        <begin position="181"/>
        <end position="235"/>
    </location>
</feature>
<evidence type="ECO:0000313" key="9">
    <source>
        <dbReference type="Proteomes" id="UP001058974"/>
    </source>
</evidence>